<accession>Q22S74</accession>
<evidence type="ECO:0000313" key="3">
    <source>
        <dbReference type="Proteomes" id="UP000009168"/>
    </source>
</evidence>
<dbReference type="Proteomes" id="UP000009168">
    <property type="component" value="Unassembled WGS sequence"/>
</dbReference>
<reference evidence="3" key="1">
    <citation type="journal article" date="2006" name="PLoS Biol.">
        <title>Macronuclear genome sequence of the ciliate Tetrahymena thermophila, a model eukaryote.</title>
        <authorList>
            <person name="Eisen J.A."/>
            <person name="Coyne R.S."/>
            <person name="Wu M."/>
            <person name="Wu D."/>
            <person name="Thiagarajan M."/>
            <person name="Wortman J.R."/>
            <person name="Badger J.H."/>
            <person name="Ren Q."/>
            <person name="Amedeo P."/>
            <person name="Jones K.M."/>
            <person name="Tallon L.J."/>
            <person name="Delcher A.L."/>
            <person name="Salzberg S.L."/>
            <person name="Silva J.C."/>
            <person name="Haas B.J."/>
            <person name="Majoros W.H."/>
            <person name="Farzad M."/>
            <person name="Carlton J.M."/>
            <person name="Smith R.K. Jr."/>
            <person name="Garg J."/>
            <person name="Pearlman R.E."/>
            <person name="Karrer K.M."/>
            <person name="Sun L."/>
            <person name="Manning G."/>
            <person name="Elde N.C."/>
            <person name="Turkewitz A.P."/>
            <person name="Asai D.J."/>
            <person name="Wilkes D.E."/>
            <person name="Wang Y."/>
            <person name="Cai H."/>
            <person name="Collins K."/>
            <person name="Stewart B.A."/>
            <person name="Lee S.R."/>
            <person name="Wilamowska K."/>
            <person name="Weinberg Z."/>
            <person name="Ruzzo W.L."/>
            <person name="Wloga D."/>
            <person name="Gaertig J."/>
            <person name="Frankel J."/>
            <person name="Tsao C.-C."/>
            <person name="Gorovsky M.A."/>
            <person name="Keeling P.J."/>
            <person name="Waller R.F."/>
            <person name="Patron N.J."/>
            <person name="Cherry J.M."/>
            <person name="Stover N.A."/>
            <person name="Krieger C.J."/>
            <person name="del Toro C."/>
            <person name="Ryder H.F."/>
            <person name="Williamson S.C."/>
            <person name="Barbeau R.A."/>
            <person name="Hamilton E.P."/>
            <person name="Orias E."/>
        </authorList>
    </citation>
    <scope>NUCLEOTIDE SEQUENCE [LARGE SCALE GENOMIC DNA]</scope>
    <source>
        <strain evidence="3">SB210</strain>
    </source>
</reference>
<feature type="transmembrane region" description="Helical" evidence="1">
    <location>
        <begin position="30"/>
        <end position="50"/>
    </location>
</feature>
<feature type="transmembrane region" description="Helical" evidence="1">
    <location>
        <begin position="220"/>
        <end position="245"/>
    </location>
</feature>
<sequence length="505" mass="59751">MLGEILYFIYTRINYGIYCYFILQFYHKQIVLFEIMFAGLAFKILCWLVFFCNTKNLNKFYMALAIALNIQNWVIIKNYKKYNKTFSSLQFMYNMNSFLHAVGMSIFIIYTSVNSNIINVILVLVLAMQFITFSEAKLELLYFTSHGKIKGLAGKWGKICFFNFSTAVHFFSYLMIYYCLQQFPLGQSFVYFSILSVLFTVTSTVAIKFYVIFGSTVLSLFFGLIDSIFNLIHLDYFFFIANFFYKNSVLIELGPSFFYFQNSILFAIKIYSFVVFNAFYAFKGYSFKAVEYTALGSSILSIIIFIYQSYLIYIKPKKYGSDTIELTSVQQLNHYISLEEKDKKNVHVREVKRIYIPQVIRIQIQEFMKLYLYHFKEAQILCDKAQRIFYQGRNTYQKIVFNINMQLINLQEQIEKDKQINSFIREFIFFSPTPQIADNISLKLAQTNNYVMLTCTQQGNITKEYNYINQAIYGKLLSAIVYYNKIQDYMIVNPRLVFYDLYENE</sequence>
<keyword evidence="1" id="KW-1133">Transmembrane helix</keyword>
<dbReference type="EMBL" id="GG662845">
    <property type="protein sequence ID" value="EAR87898.2"/>
    <property type="molecule type" value="Genomic_DNA"/>
</dbReference>
<dbReference type="HOGENOM" id="CLU_546919_0_0_1"/>
<dbReference type="AlphaFoldDB" id="Q22S74"/>
<gene>
    <name evidence="2" type="ORF">TTHERM_00008600</name>
</gene>
<keyword evidence="1 2" id="KW-0812">Transmembrane</keyword>
<proteinExistence type="predicted"/>
<evidence type="ECO:0000313" key="2">
    <source>
        <dbReference type="EMBL" id="EAR87898.2"/>
    </source>
</evidence>
<dbReference type="RefSeq" id="XP_001008143.2">
    <property type="nucleotide sequence ID" value="XM_001008143.2"/>
</dbReference>
<organism evidence="2 3">
    <name type="scientific">Tetrahymena thermophila (strain SB210)</name>
    <dbReference type="NCBI Taxonomy" id="312017"/>
    <lineage>
        <taxon>Eukaryota</taxon>
        <taxon>Sar</taxon>
        <taxon>Alveolata</taxon>
        <taxon>Ciliophora</taxon>
        <taxon>Intramacronucleata</taxon>
        <taxon>Oligohymenophorea</taxon>
        <taxon>Hymenostomatida</taxon>
        <taxon>Tetrahymenina</taxon>
        <taxon>Tetrahymenidae</taxon>
        <taxon>Tetrahymena</taxon>
    </lineage>
</organism>
<dbReference type="InParanoid" id="Q22S74"/>
<feature type="transmembrane region" description="Helical" evidence="1">
    <location>
        <begin position="292"/>
        <end position="313"/>
    </location>
</feature>
<feature type="transmembrane region" description="Helical" evidence="1">
    <location>
        <begin position="190"/>
        <end position="213"/>
    </location>
</feature>
<protein>
    <submittedName>
        <fullName evidence="2">Transmembrane protein, putative</fullName>
    </submittedName>
</protein>
<feature type="transmembrane region" description="Helical" evidence="1">
    <location>
        <begin position="6"/>
        <end position="23"/>
    </location>
</feature>
<feature type="transmembrane region" description="Helical" evidence="1">
    <location>
        <begin position="159"/>
        <end position="178"/>
    </location>
</feature>
<feature type="transmembrane region" description="Helical" evidence="1">
    <location>
        <begin position="62"/>
        <end position="79"/>
    </location>
</feature>
<feature type="transmembrane region" description="Helical" evidence="1">
    <location>
        <begin position="257"/>
        <end position="280"/>
    </location>
</feature>
<name>Q22S74_TETTS</name>
<keyword evidence="3" id="KW-1185">Reference proteome</keyword>
<evidence type="ECO:0000256" key="1">
    <source>
        <dbReference type="SAM" id="Phobius"/>
    </source>
</evidence>
<dbReference type="KEGG" id="tet:TTHERM_00008600"/>
<keyword evidence="1" id="KW-0472">Membrane</keyword>
<dbReference type="GeneID" id="7831375"/>